<organism evidence="1 2">
    <name type="scientific">Vibrio cholerae</name>
    <dbReference type="NCBI Taxonomy" id="666"/>
    <lineage>
        <taxon>Bacteria</taxon>
        <taxon>Pseudomonadati</taxon>
        <taxon>Pseudomonadota</taxon>
        <taxon>Gammaproteobacteria</taxon>
        <taxon>Vibrionales</taxon>
        <taxon>Vibrionaceae</taxon>
        <taxon>Vibrio</taxon>
    </lineage>
</organism>
<evidence type="ECO:0000313" key="2">
    <source>
        <dbReference type="Proteomes" id="UP000041770"/>
    </source>
</evidence>
<dbReference type="EMBL" id="CWQY01000004">
    <property type="protein sequence ID" value="CSC21752.1"/>
    <property type="molecule type" value="Genomic_DNA"/>
</dbReference>
<dbReference type="AlphaFoldDB" id="A0A655XV53"/>
<gene>
    <name evidence="1" type="ORF">ERS013200_00852</name>
</gene>
<protein>
    <submittedName>
        <fullName evidence="1">Uncharacterized protein</fullName>
    </submittedName>
</protein>
<sequence length="201" mass="21752">MEGKLINYYTLLGLYVLASVASQFLTSTPIHLLTIASVPVWMPLSSLTIVPLVDVLRSFTQAQAEREGRGFKNVARQMLILTTAVAGLCVMFLGLPLPIFMGVLLAVTIGGAVDVLVFRRMGKLFTSPVKRMAFSNAGATLVGSGIVFLVAFTDLIFPSNPLAVPYLHAVVGWLTQSTFIWASGLTIAYIMDSVRKLKEAK</sequence>
<accession>A0A655XV53</accession>
<name>A0A655XV53_VIBCL</name>
<dbReference type="RefSeq" id="WP_000398603.1">
    <property type="nucleotide sequence ID" value="NZ_CWOK01000010.1"/>
</dbReference>
<dbReference type="Proteomes" id="UP000041770">
    <property type="component" value="Unassembled WGS sequence"/>
</dbReference>
<evidence type="ECO:0000313" key="1">
    <source>
        <dbReference type="EMBL" id="CSC21752.1"/>
    </source>
</evidence>
<reference evidence="1 2" key="1">
    <citation type="submission" date="2015-07" db="EMBL/GenBank/DDBJ databases">
        <authorList>
            <consortium name="Pathogen Informatics"/>
        </authorList>
    </citation>
    <scope>NUCLEOTIDE SEQUENCE [LARGE SCALE GENOMIC DNA]</scope>
    <source>
        <strain evidence="1 2">A316</strain>
    </source>
</reference>
<proteinExistence type="predicted"/>